<accession>A0A916YH24</accession>
<evidence type="ECO:0000256" key="4">
    <source>
        <dbReference type="ARBA" id="ARBA00022630"/>
    </source>
</evidence>
<dbReference type="Proteomes" id="UP000598997">
    <property type="component" value="Unassembled WGS sequence"/>
</dbReference>
<dbReference type="GO" id="GO:0010181">
    <property type="term" value="F:FMN binding"/>
    <property type="evidence" value="ECO:0007669"/>
    <property type="project" value="InterPro"/>
</dbReference>
<dbReference type="OrthoDB" id="9804454at2"/>
<comment type="caution">
    <text evidence="11">The sequence shown here is derived from an EMBL/GenBank/DDBJ whole genome shotgun (WGS) entry which is preliminary data.</text>
</comment>
<dbReference type="SUPFAM" id="SSF51905">
    <property type="entry name" value="FAD/NAD(P)-binding domain"/>
    <property type="match status" value="1"/>
</dbReference>
<evidence type="ECO:0000256" key="7">
    <source>
        <dbReference type="ARBA" id="ARBA00023002"/>
    </source>
</evidence>
<dbReference type="Gene3D" id="3.50.50.60">
    <property type="entry name" value="FAD/NAD(P)-binding domain"/>
    <property type="match status" value="1"/>
</dbReference>
<dbReference type="GO" id="GO:0016491">
    <property type="term" value="F:oxidoreductase activity"/>
    <property type="evidence" value="ECO:0007669"/>
    <property type="project" value="UniProtKB-KW"/>
</dbReference>
<dbReference type="Gene3D" id="3.20.20.70">
    <property type="entry name" value="Aldolase class I"/>
    <property type="match status" value="1"/>
</dbReference>
<comment type="similarity">
    <text evidence="3">In the N-terminal section; belongs to the NADH:flavin oxidoreductase/NADH oxidase family.</text>
</comment>
<evidence type="ECO:0000313" key="11">
    <source>
        <dbReference type="EMBL" id="GGD44590.1"/>
    </source>
</evidence>
<keyword evidence="9" id="KW-0411">Iron-sulfur</keyword>
<dbReference type="PANTHER" id="PTHR42917:SF2">
    <property type="entry name" value="2,4-DIENOYL-COA REDUCTASE [(2E)-ENOYL-COA-PRODUCING]"/>
    <property type="match status" value="1"/>
</dbReference>
<name>A0A916YH24_9SPHN</name>
<sequence>MKLLEPIRLGSKEVRNRVVSTAHAAYLDFFQPGSTGERYMAYQERRARGGAGMIILTAMHVHESSGLLNHFNYEEKDIAAKFRQLSSRVHEHGTTAISQLFHYGMQSISSVRPDLHPLWGWSARVNTEGEIGHAMTDEEVELVIDAFCRTALIAVENGMDGVELHGTHGYLIQQSFTPMFNQRTDRWGDPLAFTTELARRVRATIGPDKVMGFRTSADDLVPPEKGGVGPDKCREYTVEFVKTGAFDYLNHSEGQGGSHYALAIGSYRHKFGEWLPLTRKLREAIGASIPVLGVGKIPTPDLAEGALQNGDCDMVGMTRAQISDPDLVRKLMEGKASKIRTCTGANQGCIDRARYPITCFQNPEVGEENRLREMDAVATTPKKLLVVGGGPAGMKAAEIAARRGHSVTLAEAGSILGGRLNMVGTMGAASNLLSATAWIEQELAELPVEVQLQTSVDEAYLRALAPEAIVLATGSMPQSALSCEDDGSVVVLSSDEAARGEFEDQRFDMAGTRALMIDLRGNYESALVLESLVERGVTVTVATPFQVFGPNLGFTHMNDLLARLLRKGTTLLPLTKLAKVADGVATLRHSVSGQQSKEEFDFIVSGAPPRASDDLRALCESLAPTYLAGDVISPRSALEAIREGDRVARKI</sequence>
<dbReference type="GO" id="GO:0051536">
    <property type="term" value="F:iron-sulfur cluster binding"/>
    <property type="evidence" value="ECO:0007669"/>
    <property type="project" value="UniProtKB-KW"/>
</dbReference>
<gene>
    <name evidence="11" type="ORF">GCM10010989_18370</name>
</gene>
<dbReference type="Gene3D" id="3.40.50.720">
    <property type="entry name" value="NAD(P)-binding Rossmann-like Domain"/>
    <property type="match status" value="1"/>
</dbReference>
<feature type="domain" description="NADH:flavin oxidoreductase/NADH oxidase N-terminal" evidence="10">
    <location>
        <begin position="2"/>
        <end position="335"/>
    </location>
</feature>
<comment type="cofactor">
    <cofactor evidence="2">
        <name>[4Fe-4S] cluster</name>
        <dbReference type="ChEBI" id="CHEBI:49883"/>
    </cofactor>
</comment>
<keyword evidence="4" id="KW-0285">Flavoprotein</keyword>
<dbReference type="Pfam" id="PF12831">
    <property type="entry name" value="FAD_oxidored"/>
    <property type="match status" value="1"/>
</dbReference>
<dbReference type="InterPro" id="IPR001155">
    <property type="entry name" value="OxRdtase_FMN_N"/>
</dbReference>
<keyword evidence="7" id="KW-0560">Oxidoreductase</keyword>
<protein>
    <submittedName>
        <fullName evidence="11">Oxidoreductase</fullName>
    </submittedName>
</protein>
<dbReference type="Pfam" id="PF00724">
    <property type="entry name" value="Oxidored_FMN"/>
    <property type="match status" value="1"/>
</dbReference>
<reference evidence="11 12" key="1">
    <citation type="journal article" date="2014" name="Int. J. Syst. Evol. Microbiol.">
        <title>Complete genome sequence of Corynebacterium casei LMG S-19264T (=DSM 44701T), isolated from a smear-ripened cheese.</title>
        <authorList>
            <consortium name="US DOE Joint Genome Institute (JGI-PGF)"/>
            <person name="Walter F."/>
            <person name="Albersmeier A."/>
            <person name="Kalinowski J."/>
            <person name="Ruckert C."/>
        </authorList>
    </citation>
    <scope>NUCLEOTIDE SEQUENCE [LARGE SCALE GENOMIC DNA]</scope>
    <source>
        <strain evidence="11 12">CGMCC 1.15358</strain>
    </source>
</reference>
<dbReference type="EMBL" id="BMIO01000005">
    <property type="protein sequence ID" value="GGD44590.1"/>
    <property type="molecule type" value="Genomic_DNA"/>
</dbReference>
<comment type="cofactor">
    <cofactor evidence="1">
        <name>FMN</name>
        <dbReference type="ChEBI" id="CHEBI:58210"/>
    </cofactor>
</comment>
<dbReference type="SUPFAM" id="SSF51395">
    <property type="entry name" value="FMN-linked oxidoreductases"/>
    <property type="match status" value="1"/>
</dbReference>
<evidence type="ECO:0000256" key="1">
    <source>
        <dbReference type="ARBA" id="ARBA00001917"/>
    </source>
</evidence>
<keyword evidence="8" id="KW-0408">Iron</keyword>
<dbReference type="AlphaFoldDB" id="A0A916YH24"/>
<dbReference type="InterPro" id="IPR036188">
    <property type="entry name" value="FAD/NAD-bd_sf"/>
</dbReference>
<dbReference type="InterPro" id="IPR013785">
    <property type="entry name" value="Aldolase_TIM"/>
</dbReference>
<dbReference type="PRINTS" id="PR00368">
    <property type="entry name" value="FADPNR"/>
</dbReference>
<keyword evidence="12" id="KW-1185">Reference proteome</keyword>
<evidence type="ECO:0000256" key="9">
    <source>
        <dbReference type="ARBA" id="ARBA00023014"/>
    </source>
</evidence>
<evidence type="ECO:0000256" key="5">
    <source>
        <dbReference type="ARBA" id="ARBA00022643"/>
    </source>
</evidence>
<dbReference type="GO" id="GO:0046872">
    <property type="term" value="F:metal ion binding"/>
    <property type="evidence" value="ECO:0007669"/>
    <property type="project" value="UniProtKB-KW"/>
</dbReference>
<proteinExistence type="inferred from homology"/>
<evidence type="ECO:0000256" key="2">
    <source>
        <dbReference type="ARBA" id="ARBA00001966"/>
    </source>
</evidence>
<evidence type="ECO:0000256" key="6">
    <source>
        <dbReference type="ARBA" id="ARBA00022723"/>
    </source>
</evidence>
<evidence type="ECO:0000259" key="10">
    <source>
        <dbReference type="Pfam" id="PF00724"/>
    </source>
</evidence>
<dbReference type="PANTHER" id="PTHR42917">
    <property type="entry name" value="2,4-DIENOYL-COA REDUCTASE"/>
    <property type="match status" value="1"/>
</dbReference>
<evidence type="ECO:0000313" key="12">
    <source>
        <dbReference type="Proteomes" id="UP000598997"/>
    </source>
</evidence>
<dbReference type="PRINTS" id="PR00411">
    <property type="entry name" value="PNDRDTASEI"/>
</dbReference>
<keyword evidence="6" id="KW-0479">Metal-binding</keyword>
<organism evidence="11 12">
    <name type="scientific">Croceicoccus pelagius</name>
    <dbReference type="NCBI Taxonomy" id="1703341"/>
    <lineage>
        <taxon>Bacteria</taxon>
        <taxon>Pseudomonadati</taxon>
        <taxon>Pseudomonadota</taxon>
        <taxon>Alphaproteobacteria</taxon>
        <taxon>Sphingomonadales</taxon>
        <taxon>Erythrobacteraceae</taxon>
        <taxon>Croceicoccus</taxon>
    </lineage>
</organism>
<evidence type="ECO:0000256" key="8">
    <source>
        <dbReference type="ARBA" id="ARBA00023004"/>
    </source>
</evidence>
<dbReference type="InterPro" id="IPR051793">
    <property type="entry name" value="NADH:flavin_oxidoreductase"/>
</dbReference>
<keyword evidence="5" id="KW-0288">FMN</keyword>
<evidence type="ECO:0000256" key="3">
    <source>
        <dbReference type="ARBA" id="ARBA00011048"/>
    </source>
</evidence>
<dbReference type="RefSeq" id="WP_066760978.1">
    <property type="nucleotide sequence ID" value="NZ_BMIO01000005.1"/>
</dbReference>